<evidence type="ECO:0000313" key="2">
    <source>
        <dbReference type="Proteomes" id="UP000440578"/>
    </source>
</evidence>
<sequence length="255" mass="28287">MAKLMYSLKLALMEQRITALPRGAITSTQQTQKVKAFAQFVAHIYATWVTCERVVDAAWNDLQLYRHLQAYKSVDKGIAESALKALGRHLWNLTGEILPLALFSDKVLAAERRALADAIMEHKPADFPVRVPREQCGADFGKQKFPALSPSSRLADLANADCWLGIQHLHIDPAFLALSTEDWVTNAAFQARLANVQAINTFNDCAEQGVKLASDFVGAAKSEQHLQNVLQAVQHDGSLQPNLRRSKRKMAEAKN</sequence>
<reference evidence="1 2" key="1">
    <citation type="submission" date="2019-07" db="EMBL/GenBank/DDBJ databases">
        <title>Draft genome assembly of a fouling barnacle, Amphibalanus amphitrite (Darwin, 1854): The first reference genome for Thecostraca.</title>
        <authorList>
            <person name="Kim W."/>
        </authorList>
    </citation>
    <scope>NUCLEOTIDE SEQUENCE [LARGE SCALE GENOMIC DNA]</scope>
    <source>
        <strain evidence="1">SNU_AA5</strain>
        <tissue evidence="1">Soma without cirri and trophi</tissue>
    </source>
</reference>
<dbReference type="Proteomes" id="UP000440578">
    <property type="component" value="Unassembled WGS sequence"/>
</dbReference>
<accession>A0A6A4WW87</accession>
<dbReference type="OrthoDB" id="6629168at2759"/>
<protein>
    <submittedName>
        <fullName evidence="1">Uncharacterized protein</fullName>
    </submittedName>
</protein>
<comment type="caution">
    <text evidence="1">The sequence shown here is derived from an EMBL/GenBank/DDBJ whole genome shotgun (WGS) entry which is preliminary data.</text>
</comment>
<organism evidence="1 2">
    <name type="scientific">Amphibalanus amphitrite</name>
    <name type="common">Striped barnacle</name>
    <name type="synonym">Balanus amphitrite</name>
    <dbReference type="NCBI Taxonomy" id="1232801"/>
    <lineage>
        <taxon>Eukaryota</taxon>
        <taxon>Metazoa</taxon>
        <taxon>Ecdysozoa</taxon>
        <taxon>Arthropoda</taxon>
        <taxon>Crustacea</taxon>
        <taxon>Multicrustacea</taxon>
        <taxon>Cirripedia</taxon>
        <taxon>Thoracica</taxon>
        <taxon>Thoracicalcarea</taxon>
        <taxon>Balanomorpha</taxon>
        <taxon>Balanoidea</taxon>
        <taxon>Balanidae</taxon>
        <taxon>Amphibalaninae</taxon>
        <taxon>Amphibalanus</taxon>
    </lineage>
</organism>
<gene>
    <name evidence="1" type="ORF">FJT64_021878</name>
</gene>
<dbReference type="AlphaFoldDB" id="A0A6A4WW87"/>
<proteinExistence type="predicted"/>
<name>A0A6A4WW87_AMPAM</name>
<dbReference type="EMBL" id="VIIS01000642">
    <property type="protein sequence ID" value="KAF0306682.1"/>
    <property type="molecule type" value="Genomic_DNA"/>
</dbReference>
<evidence type="ECO:0000313" key="1">
    <source>
        <dbReference type="EMBL" id="KAF0306682.1"/>
    </source>
</evidence>
<keyword evidence="2" id="KW-1185">Reference proteome</keyword>